<proteinExistence type="predicted"/>
<feature type="signal peptide" evidence="1">
    <location>
        <begin position="1"/>
        <end position="21"/>
    </location>
</feature>
<evidence type="ECO:0000313" key="2">
    <source>
        <dbReference type="EMBL" id="MCR2747476.1"/>
    </source>
</evidence>
<organism evidence="2 3">
    <name type="scientific">Limnobacter parvus</name>
    <dbReference type="NCBI Taxonomy" id="2939690"/>
    <lineage>
        <taxon>Bacteria</taxon>
        <taxon>Pseudomonadati</taxon>
        <taxon>Pseudomonadota</taxon>
        <taxon>Betaproteobacteria</taxon>
        <taxon>Burkholderiales</taxon>
        <taxon>Burkholderiaceae</taxon>
        <taxon>Limnobacter</taxon>
    </lineage>
</organism>
<evidence type="ECO:0000256" key="1">
    <source>
        <dbReference type="SAM" id="SignalP"/>
    </source>
</evidence>
<keyword evidence="1" id="KW-0732">Signal</keyword>
<dbReference type="InterPro" id="IPR021851">
    <property type="entry name" value="DUF3455"/>
</dbReference>
<dbReference type="EMBL" id="JANKHG010000018">
    <property type="protein sequence ID" value="MCR2747476.1"/>
    <property type="molecule type" value="Genomic_DNA"/>
</dbReference>
<dbReference type="PANTHER" id="PTHR35567:SF1">
    <property type="entry name" value="CONSERVED FUNGAL PROTEIN (AFU_ORTHOLOGUE AFUA_1G14230)"/>
    <property type="match status" value="1"/>
</dbReference>
<dbReference type="Pfam" id="PF11937">
    <property type="entry name" value="DUF3455"/>
    <property type="match status" value="1"/>
</dbReference>
<comment type="caution">
    <text evidence="2">The sequence shown here is derived from an EMBL/GenBank/DDBJ whole genome shotgun (WGS) entry which is preliminary data.</text>
</comment>
<gene>
    <name evidence="2" type="ORF">NSP04_12515</name>
</gene>
<sequence length="178" mass="18830">MSIRKSVFVVSLLMAAASAQAQANDDQKGLPALIQVAAGNTLVLEASAEGKITYECSKEKDPLTTYKWVMAGPKAVLKNSDGKEIGDYSGPPARWASKDGSFVTGSQVAVSRNGGKNIPYQLVKADVSGGMGIMTTVSYVQRVNTQGGVAPSKKCTADNAGDKVDVDYKADYKFWKAN</sequence>
<name>A0ABT1XJK8_9BURK</name>
<evidence type="ECO:0000313" key="3">
    <source>
        <dbReference type="Proteomes" id="UP001165267"/>
    </source>
</evidence>
<keyword evidence="3" id="KW-1185">Reference proteome</keyword>
<protein>
    <submittedName>
        <fullName evidence="2">DUF3455 domain-containing protein</fullName>
    </submittedName>
</protein>
<reference evidence="2" key="1">
    <citation type="submission" date="2022-07" db="EMBL/GenBank/DDBJ databases">
        <authorList>
            <person name="Xamxidin M."/>
        </authorList>
    </citation>
    <scope>NUCLEOTIDE SEQUENCE</scope>
    <source>
        <strain evidence="2">YS8-69</strain>
    </source>
</reference>
<dbReference type="Proteomes" id="UP001165267">
    <property type="component" value="Unassembled WGS sequence"/>
</dbReference>
<accession>A0ABT1XJK8</accession>
<feature type="chain" id="PRO_5046624759" evidence="1">
    <location>
        <begin position="22"/>
        <end position="178"/>
    </location>
</feature>
<dbReference type="RefSeq" id="WP_257512685.1">
    <property type="nucleotide sequence ID" value="NZ_JANKHG010000018.1"/>
</dbReference>
<dbReference type="PANTHER" id="PTHR35567">
    <property type="entry name" value="MALATE DEHYDROGENASE (AFU_ORTHOLOGUE AFUA_2G13800)"/>
    <property type="match status" value="1"/>
</dbReference>